<keyword evidence="2" id="KW-1185">Reference proteome</keyword>
<accession>C6MAG2</accession>
<evidence type="ECO:0000313" key="1">
    <source>
        <dbReference type="EMBL" id="EET42726.1"/>
    </source>
</evidence>
<dbReference type="AlphaFoldDB" id="C6MAG2"/>
<reference evidence="1" key="1">
    <citation type="submission" date="2009-07" db="EMBL/GenBank/DDBJ databases">
        <authorList>
            <person name="Weinstock G."/>
            <person name="Sodergren E."/>
            <person name="Clifton S."/>
            <person name="Fulton L."/>
            <person name="Fulton B."/>
            <person name="Courtney L."/>
            <person name="Fronick C."/>
            <person name="Harrison M."/>
            <person name="Strong C."/>
            <person name="Farmer C."/>
            <person name="Delahaunty K."/>
            <person name="Markovic C."/>
            <person name="Hall O."/>
            <person name="Minx P."/>
            <person name="Tomlinson C."/>
            <person name="Mitreva M."/>
            <person name="Nelson J."/>
            <person name="Hou S."/>
            <person name="Wollam A."/>
            <person name="Pepin K.H."/>
            <person name="Johnson M."/>
            <person name="Bhonagiri V."/>
            <person name="Nash W.E."/>
            <person name="Warren W."/>
            <person name="Chinwalla A."/>
            <person name="Mardis E.R."/>
            <person name="Wilson R.K."/>
        </authorList>
    </citation>
    <scope>NUCLEOTIDE SEQUENCE [LARGE SCALE GENOMIC DNA]</scope>
    <source>
        <strain evidence="1">ATCC 29256</strain>
    </source>
</reference>
<evidence type="ECO:0000313" key="2">
    <source>
        <dbReference type="Proteomes" id="UP000005365"/>
    </source>
</evidence>
<dbReference type="EMBL" id="ACKO02000039">
    <property type="protein sequence ID" value="EET42726.1"/>
    <property type="molecule type" value="Genomic_DNA"/>
</dbReference>
<comment type="caution">
    <text evidence="1">The sequence shown here is derived from an EMBL/GenBank/DDBJ whole genome shotgun (WGS) entry which is preliminary data.</text>
</comment>
<dbReference type="eggNOG" id="ENOG502ZSVU">
    <property type="taxonomic scope" value="Bacteria"/>
</dbReference>
<dbReference type="Proteomes" id="UP000005365">
    <property type="component" value="Unassembled WGS sequence"/>
</dbReference>
<protein>
    <submittedName>
        <fullName evidence="1">Uncharacterized protein</fullName>
    </submittedName>
</protein>
<organism evidence="1 2">
    <name type="scientific">Neisseria sicca ATCC 29256</name>
    <dbReference type="NCBI Taxonomy" id="547045"/>
    <lineage>
        <taxon>Bacteria</taxon>
        <taxon>Pseudomonadati</taxon>
        <taxon>Pseudomonadota</taxon>
        <taxon>Betaproteobacteria</taxon>
        <taxon>Neisseriales</taxon>
        <taxon>Neisseriaceae</taxon>
        <taxon>Neisseria</taxon>
    </lineage>
</organism>
<proteinExistence type="predicted"/>
<name>C6MAG2_NEISI</name>
<gene>
    <name evidence="1" type="ORF">NEISICOT_03544</name>
</gene>
<sequence>MGGQVAVHAGVDVAAAGAHDEAFDGGEAHAGIDGFAVSDGGDGRAVAEVGDDHAQIFQRFAQNPRGFGGDVAHAGAVETVAAEGVFFAQFARHGVGVGAFGHGLVERGVHHADVGQAGEVFLRGEDTADVGGVVQRGERDAGFQFVEYVLVDEDGLVIFFAAVGDAVADGFDAVVQAVFFQFVQQHTYRAGVAVAAGQGNLAFVAVFVEGNDGFGRGQTLAEAA</sequence>